<comment type="subunit">
    <text evidence="4">Component of the exocyst complex.</text>
</comment>
<keyword evidence="4" id="KW-0653">Protein transport</keyword>
<evidence type="ECO:0000313" key="7">
    <source>
        <dbReference type="EMBL" id="WVN89576.1"/>
    </source>
</evidence>
<dbReference type="PANTHER" id="PTHR13043">
    <property type="entry name" value="EXOCYST COMPLEX COMPONENT SEC5"/>
    <property type="match status" value="1"/>
</dbReference>
<evidence type="ECO:0000313" key="8">
    <source>
        <dbReference type="Proteomes" id="UP000094043"/>
    </source>
</evidence>
<dbReference type="GO" id="GO:0015031">
    <property type="term" value="P:protein transport"/>
    <property type="evidence" value="ECO:0007669"/>
    <property type="project" value="UniProtKB-KW"/>
</dbReference>
<dbReference type="PANTHER" id="PTHR13043:SF1">
    <property type="entry name" value="EXOCYST COMPLEX COMPONENT 2"/>
    <property type="match status" value="1"/>
</dbReference>
<dbReference type="GO" id="GO:0006887">
    <property type="term" value="P:exocytosis"/>
    <property type="evidence" value="ECO:0007669"/>
    <property type="project" value="UniProtKB-KW"/>
</dbReference>
<comment type="similarity">
    <text evidence="1 4">Belongs to the SEC5 family.</text>
</comment>
<feature type="region of interest" description="Disordered" evidence="5">
    <location>
        <begin position="26"/>
        <end position="64"/>
    </location>
</feature>
<organism evidence="7 8">
    <name type="scientific">Cryptococcus depauperatus CBS 7841</name>
    <dbReference type="NCBI Taxonomy" id="1295531"/>
    <lineage>
        <taxon>Eukaryota</taxon>
        <taxon>Fungi</taxon>
        <taxon>Dikarya</taxon>
        <taxon>Basidiomycota</taxon>
        <taxon>Agaricomycotina</taxon>
        <taxon>Tremellomycetes</taxon>
        <taxon>Tremellales</taxon>
        <taxon>Cryptococcaceae</taxon>
        <taxon>Cryptococcus</taxon>
    </lineage>
</organism>
<dbReference type="Pfam" id="PF15469">
    <property type="entry name" value="Sec5"/>
    <property type="match status" value="1"/>
</dbReference>
<keyword evidence="2 4" id="KW-0813">Transport</keyword>
<evidence type="ECO:0000256" key="2">
    <source>
        <dbReference type="ARBA" id="ARBA00022448"/>
    </source>
</evidence>
<accession>A0AAJ8JW85</accession>
<feature type="domain" description="Exocyst complex component EXOC2/Sec5 N-terminal" evidence="6">
    <location>
        <begin position="50"/>
        <end position="845"/>
    </location>
</feature>
<evidence type="ECO:0000256" key="4">
    <source>
        <dbReference type="RuleBase" id="RU365069"/>
    </source>
</evidence>
<keyword evidence="8" id="KW-1185">Reference proteome</keyword>
<evidence type="ECO:0000256" key="1">
    <source>
        <dbReference type="ARBA" id="ARBA00010578"/>
    </source>
</evidence>
<comment type="function">
    <text evidence="4">Component of the exocyst complex involved in the docking of exocytic vesicles with fusion sites on the plasma membrane.</text>
</comment>
<keyword evidence="3 4" id="KW-0268">Exocytosis</keyword>
<dbReference type="InterPro" id="IPR039481">
    <property type="entry name" value="EXOC2/Sec5_N_dom"/>
</dbReference>
<evidence type="ECO:0000259" key="6">
    <source>
        <dbReference type="Pfam" id="PF15469"/>
    </source>
</evidence>
<proteinExistence type="inferred from homology"/>
<evidence type="ECO:0000256" key="3">
    <source>
        <dbReference type="ARBA" id="ARBA00022483"/>
    </source>
</evidence>
<reference evidence="7" key="3">
    <citation type="submission" date="2024-01" db="EMBL/GenBank/DDBJ databases">
        <authorList>
            <person name="Coelho M.A."/>
            <person name="David-Palma M."/>
            <person name="Shea T."/>
            <person name="Sun S."/>
            <person name="Cuomo C.A."/>
            <person name="Heitman J."/>
        </authorList>
    </citation>
    <scope>NUCLEOTIDE SEQUENCE</scope>
    <source>
        <strain evidence="7">CBS 7841</strain>
    </source>
</reference>
<name>A0AAJ8JW85_9TREE</name>
<dbReference type="EMBL" id="CP143789">
    <property type="protein sequence ID" value="WVN89576.1"/>
    <property type="molecule type" value="Genomic_DNA"/>
</dbReference>
<evidence type="ECO:0000256" key="5">
    <source>
        <dbReference type="SAM" id="MobiDB-lite"/>
    </source>
</evidence>
<dbReference type="GO" id="GO:0006893">
    <property type="term" value="P:Golgi to plasma membrane transport"/>
    <property type="evidence" value="ECO:0007669"/>
    <property type="project" value="UniProtKB-UniRule"/>
</dbReference>
<dbReference type="AlphaFoldDB" id="A0AAJ8JW85"/>
<gene>
    <name evidence="7" type="ORF">L203_104803</name>
</gene>
<dbReference type="GO" id="GO:0000145">
    <property type="term" value="C:exocyst"/>
    <property type="evidence" value="ECO:0007669"/>
    <property type="project" value="UniProtKB-UniRule"/>
</dbReference>
<dbReference type="RefSeq" id="XP_066070276.1">
    <property type="nucleotide sequence ID" value="XM_066214179.1"/>
</dbReference>
<dbReference type="Proteomes" id="UP000094043">
    <property type="component" value="Chromosome 6"/>
</dbReference>
<reference evidence="7" key="1">
    <citation type="submission" date="2016-06" db="EMBL/GenBank/DDBJ databases">
        <authorList>
            <person name="Cuomo C."/>
            <person name="Litvintseva A."/>
            <person name="Heitman J."/>
            <person name="Chen Y."/>
            <person name="Sun S."/>
            <person name="Springer D."/>
            <person name="Dromer F."/>
            <person name="Young S."/>
            <person name="Zeng Q."/>
            <person name="Chapman S."/>
            <person name="Gujja S."/>
            <person name="Saif S."/>
            <person name="Birren B."/>
        </authorList>
    </citation>
    <scope>NUCLEOTIDE SEQUENCE</scope>
    <source>
        <strain evidence="7">CBS 7841</strain>
    </source>
</reference>
<dbReference type="InterPro" id="IPR029175">
    <property type="entry name" value="EXOC2/Sec5"/>
</dbReference>
<reference evidence="7" key="2">
    <citation type="journal article" date="2022" name="Elife">
        <title>Obligate sexual reproduction of a homothallic fungus closely related to the Cryptococcus pathogenic species complex.</title>
        <authorList>
            <person name="Passer A.R."/>
            <person name="Clancey S.A."/>
            <person name="Shea T."/>
            <person name="David-Palma M."/>
            <person name="Averette A.F."/>
            <person name="Boekhout T."/>
            <person name="Porcel B.M."/>
            <person name="Nowrousian M."/>
            <person name="Cuomo C.A."/>
            <person name="Sun S."/>
            <person name="Heitman J."/>
            <person name="Coelho M.A."/>
        </authorList>
    </citation>
    <scope>NUCLEOTIDE SEQUENCE</scope>
    <source>
        <strain evidence="7">CBS 7841</strain>
    </source>
</reference>
<dbReference type="GeneID" id="91089012"/>
<dbReference type="KEGG" id="cdep:91089012"/>
<sequence length="850" mass="95381">MSRRDIDEAALMKLYGISSVYPEQWEDMEHGKDGRDLTSTEPGGNMAQETDSSSANPGSTSLASKSFDPKKFLSNYHSDVSSQGVRKDVSNLEKAIESRSEAVRVLVENNFDRFVAVKASSDVVYRDMKEGFLAPGTDHGTRELREVFKVAAHRADQVYLPVLENAVKASKLRSTLSVFEKSKSLFNLPAQLLESINTGKYDQALRDYKKCLFLRSSRPNQLISGVNASREQQKRVFDKVWSSVEKIMGGMRERLNRTLRDVSKSTEEQERVIEILIELDQSDEPAWAYLEYQHGHILRTMKAIHDKALERVRLTEQECANEPSTSTTSGDVLRKQLSISDYPLNTLTPSTVDAAWLAMQSLEKQLSEYASKSFAGFWKIAKACMEGKYRKGDSSGSIAVSKRPSNTCRSMALEILKLYSTLLSSTFKLSDPAVAENASASSKAGKTSKTPSIPSFVPVGTTVITACYFAEKIVEDVAECASELMGYEVGSEGGGGGGIKDLVESLRWKMEEVIGATWTRDSKILHNLEEWAHSYPPNAKSALSYLPIMDDFQLRIALAARKVASVKQQRDKEILPSNFKRRIREKFVETQCHCFDGIMKATSSNWTYSNVMTGERRRQNRMASVNFEAVENTEIRLLISLAKFNHIREESIERTCTTISKLLDVDMTKEQGLLLQIVGDMEDQVFRTYVARRSEPLNKIMRNAILHDTDWLNFPGPIEVRPYLHKSLLLLVETHSQATRIAPTLVPRVMKTLLDNLTRAALACFQQVKSFGNGGMLQATLEMEFLHGSITMYLSQSAGDNINRTYSIISRAYGEGKDRLESETATLKKLLQLGRKSTSIETFCLRAIKE</sequence>
<feature type="compositionally biased region" description="Polar residues" evidence="5">
    <location>
        <begin position="39"/>
        <end position="64"/>
    </location>
</feature>
<feature type="compositionally biased region" description="Basic and acidic residues" evidence="5">
    <location>
        <begin position="27"/>
        <end position="38"/>
    </location>
</feature>
<protein>
    <recommendedName>
        <fullName evidence="4">Exocyst complex component SEC5</fullName>
    </recommendedName>
</protein>